<dbReference type="InterPro" id="IPR050344">
    <property type="entry name" value="Peptidase_M1_aminopeptidases"/>
</dbReference>
<evidence type="ECO:0000259" key="3">
    <source>
        <dbReference type="Pfam" id="PF11838"/>
    </source>
</evidence>
<feature type="domain" description="ERAP1-like C-terminal" evidence="3">
    <location>
        <begin position="3"/>
        <end position="210"/>
    </location>
</feature>
<dbReference type="PANTHER" id="PTHR11533:SF290">
    <property type="entry name" value="AMINOPEPTIDASE"/>
    <property type="match status" value="1"/>
</dbReference>
<gene>
    <name evidence="4" type="ORF">TPAB3V08_LOCUS6969</name>
</gene>
<reference evidence="4" key="1">
    <citation type="submission" date="2021-03" db="EMBL/GenBank/DDBJ databases">
        <authorList>
            <person name="Tran Van P."/>
        </authorList>
    </citation>
    <scope>NUCLEOTIDE SEQUENCE</scope>
</reference>
<keyword evidence="5" id="KW-1185">Reference proteome</keyword>
<evidence type="ECO:0000256" key="2">
    <source>
        <dbReference type="SAM" id="Phobius"/>
    </source>
</evidence>
<dbReference type="PANTHER" id="PTHR11533">
    <property type="entry name" value="PROTEASE M1 ZINC METALLOPROTEASE"/>
    <property type="match status" value="1"/>
</dbReference>
<evidence type="ECO:0000313" key="4">
    <source>
        <dbReference type="EMBL" id="CAG2060011.1"/>
    </source>
</evidence>
<proteinExistence type="inferred from homology"/>
<feature type="non-terminal residue" evidence="4">
    <location>
        <position position="1"/>
    </location>
</feature>
<organism evidence="4 5">
    <name type="scientific">Timema podura</name>
    <name type="common">Walking stick</name>
    <dbReference type="NCBI Taxonomy" id="61482"/>
    <lineage>
        <taxon>Eukaryota</taxon>
        <taxon>Metazoa</taxon>
        <taxon>Ecdysozoa</taxon>
        <taxon>Arthropoda</taxon>
        <taxon>Hexapoda</taxon>
        <taxon>Insecta</taxon>
        <taxon>Pterygota</taxon>
        <taxon>Neoptera</taxon>
        <taxon>Polyneoptera</taxon>
        <taxon>Phasmatodea</taxon>
        <taxon>Timematodea</taxon>
        <taxon>Timematoidea</taxon>
        <taxon>Timematidae</taxon>
        <taxon>Timema</taxon>
    </lineage>
</organism>
<comment type="similarity">
    <text evidence="1">Belongs to the peptidase M1 family.</text>
</comment>
<keyword evidence="2" id="KW-0472">Membrane</keyword>
<dbReference type="EMBL" id="CAJPIN010011187">
    <property type="protein sequence ID" value="CAG2060011.1"/>
    <property type="molecule type" value="Genomic_DNA"/>
</dbReference>
<feature type="transmembrane region" description="Helical" evidence="2">
    <location>
        <begin position="254"/>
        <end position="275"/>
    </location>
</feature>
<dbReference type="InterPro" id="IPR024571">
    <property type="entry name" value="ERAP1-like_C_dom"/>
</dbReference>
<dbReference type="Pfam" id="PF11838">
    <property type="entry name" value="ERAP1_C"/>
    <property type="match status" value="1"/>
</dbReference>
<evidence type="ECO:0000313" key="5">
    <source>
        <dbReference type="Proteomes" id="UP001153148"/>
    </source>
</evidence>
<dbReference type="Gene3D" id="1.25.50.20">
    <property type="match status" value="1"/>
</dbReference>
<sequence length="279" mass="30522">HIFQTYLLSLIENVYNDLGFEEKANEPHTDKLLRNLVLTWACNLGLDSCVSAAKEKLAQKIASPSTVTIAADVSSVVYCTALREGGEEEWTFLKAQYDSSNVGTEQVLLLTALGCSTGTQIITNYLDLSISADSGIRKQDASRVFSAVYANPSGVDIAFQFLTENYQKISELIVKRLHLNENNDNYYILQLQSFVAENEAALGDAVTASKQAIETAQANLDWFASNRAALVTWLREHSPAAPEVTTLFIPTTTQGATCITISTTLIVLASLVAYWRGNP</sequence>
<protein>
    <recommendedName>
        <fullName evidence="3">ERAP1-like C-terminal domain-containing protein</fullName>
    </recommendedName>
</protein>
<name>A0ABN7NW74_TIMPD</name>
<dbReference type="Proteomes" id="UP001153148">
    <property type="component" value="Unassembled WGS sequence"/>
</dbReference>
<evidence type="ECO:0000256" key="1">
    <source>
        <dbReference type="ARBA" id="ARBA00010136"/>
    </source>
</evidence>
<accession>A0ABN7NW74</accession>
<keyword evidence="2" id="KW-1133">Transmembrane helix</keyword>
<keyword evidence="2" id="KW-0812">Transmembrane</keyword>
<comment type="caution">
    <text evidence="4">The sequence shown here is derived from an EMBL/GenBank/DDBJ whole genome shotgun (WGS) entry which is preliminary data.</text>
</comment>